<reference evidence="3" key="1">
    <citation type="journal article" date="2009" name="Nature">
        <title>Genome sequence and analysis of the Irish potato famine pathogen Phytophthora infestans.</title>
        <authorList>
            <consortium name="The Broad Institute Genome Sequencing Platform"/>
            <person name="Haas B.J."/>
            <person name="Kamoun S."/>
            <person name="Zody M.C."/>
            <person name="Jiang R.H."/>
            <person name="Handsaker R.E."/>
            <person name="Cano L.M."/>
            <person name="Grabherr M."/>
            <person name="Kodira C.D."/>
            <person name="Raffaele S."/>
            <person name="Torto-Alalibo T."/>
            <person name="Bozkurt T.O."/>
            <person name="Ah-Fong A.M."/>
            <person name="Alvarado L."/>
            <person name="Anderson V.L."/>
            <person name="Armstrong M.R."/>
            <person name="Avrova A."/>
            <person name="Baxter L."/>
            <person name="Beynon J."/>
            <person name="Boevink P.C."/>
            <person name="Bollmann S.R."/>
            <person name="Bos J.I."/>
            <person name="Bulone V."/>
            <person name="Cai G."/>
            <person name="Cakir C."/>
            <person name="Carrington J.C."/>
            <person name="Chawner M."/>
            <person name="Conti L."/>
            <person name="Costanzo S."/>
            <person name="Ewan R."/>
            <person name="Fahlgren N."/>
            <person name="Fischbach M.A."/>
            <person name="Fugelstad J."/>
            <person name="Gilroy E.M."/>
            <person name="Gnerre S."/>
            <person name="Green P.J."/>
            <person name="Grenville-Briggs L.J."/>
            <person name="Griffith J."/>
            <person name="Grunwald N.J."/>
            <person name="Horn K."/>
            <person name="Horner N.R."/>
            <person name="Hu C.H."/>
            <person name="Huitema E."/>
            <person name="Jeong D.H."/>
            <person name="Jones A.M."/>
            <person name="Jones J.D."/>
            <person name="Jones R.W."/>
            <person name="Karlsson E.K."/>
            <person name="Kunjeti S.G."/>
            <person name="Lamour K."/>
            <person name="Liu Z."/>
            <person name="Ma L."/>
            <person name="Maclean D."/>
            <person name="Chibucos M.C."/>
            <person name="McDonald H."/>
            <person name="McWalters J."/>
            <person name="Meijer H.J."/>
            <person name="Morgan W."/>
            <person name="Morris P.F."/>
            <person name="Munro C.A."/>
            <person name="O'Neill K."/>
            <person name="Ospina-Giraldo M."/>
            <person name="Pinzon A."/>
            <person name="Pritchard L."/>
            <person name="Ramsahoye B."/>
            <person name="Ren Q."/>
            <person name="Restrepo S."/>
            <person name="Roy S."/>
            <person name="Sadanandom A."/>
            <person name="Savidor A."/>
            <person name="Schornack S."/>
            <person name="Schwartz D.C."/>
            <person name="Schumann U.D."/>
            <person name="Schwessinger B."/>
            <person name="Seyer L."/>
            <person name="Sharpe T."/>
            <person name="Silvar C."/>
            <person name="Song J."/>
            <person name="Studholme D.J."/>
            <person name="Sykes S."/>
            <person name="Thines M."/>
            <person name="van de Vondervoort P.J."/>
            <person name="Phuntumart V."/>
            <person name="Wawra S."/>
            <person name="Weide R."/>
            <person name="Win J."/>
            <person name="Young C."/>
            <person name="Zhou S."/>
            <person name="Fry W."/>
            <person name="Meyers B.C."/>
            <person name="van West P."/>
            <person name="Ristaino J."/>
            <person name="Govers F."/>
            <person name="Birch P.R."/>
            <person name="Whisson S.C."/>
            <person name="Judelson H.S."/>
            <person name="Nusbaum C."/>
        </authorList>
    </citation>
    <scope>NUCLEOTIDE SEQUENCE [LARGE SCALE GENOMIC DNA]</scope>
    <source>
        <strain evidence="3">T30-4</strain>
    </source>
</reference>
<dbReference type="STRING" id="403677.D0NZF6"/>
<feature type="transmembrane region" description="Helical" evidence="1">
    <location>
        <begin position="77"/>
        <end position="99"/>
    </location>
</feature>
<accession>D0NZF6</accession>
<keyword evidence="1" id="KW-0472">Membrane</keyword>
<keyword evidence="1" id="KW-0812">Transmembrane</keyword>
<keyword evidence="3" id="KW-1185">Reference proteome</keyword>
<dbReference type="InParanoid" id="D0NZF6"/>
<evidence type="ECO:0000313" key="2">
    <source>
        <dbReference type="EMBL" id="EEY69510.1"/>
    </source>
</evidence>
<evidence type="ECO:0000313" key="3">
    <source>
        <dbReference type="Proteomes" id="UP000006643"/>
    </source>
</evidence>
<protein>
    <recommendedName>
        <fullName evidence="4">Transmembrane protein</fullName>
    </recommendedName>
</protein>
<dbReference type="HOGENOM" id="CLU_010354_5_0_1"/>
<feature type="transmembrane region" description="Helical" evidence="1">
    <location>
        <begin position="172"/>
        <end position="192"/>
    </location>
</feature>
<name>D0NZF6_PHYIT</name>
<sequence length="241" mass="27207">MSGRVSYFARSSSQYVDLSRRGVAVWWTVLLLVHLLTGGYNAAFALFYHELKHTYLYACLDYSGIGMPAENHEVISLVNAVMAAIHGGFALLMIGGSLWHRELVFSPWNTDKKQVFLKINSKSKVGREGLIGVNGGSFHTILLARELVETSLQTVQAYRMSWLLPRMLLNRFYLSLIVLNCWSSVLVYSLLFKRNEARKRFAYLVCDCSLNLISSIGVLLIAWSAHVLNEFQMILVVSFSS</sequence>
<dbReference type="KEGG" id="pif:PITG_18802"/>
<keyword evidence="1" id="KW-1133">Transmembrane helix</keyword>
<gene>
    <name evidence="2" type="ORF">PITG_18802</name>
</gene>
<evidence type="ECO:0008006" key="4">
    <source>
        <dbReference type="Google" id="ProtNLM"/>
    </source>
</evidence>
<dbReference type="eggNOG" id="ENOG502SH7P">
    <property type="taxonomic scope" value="Eukaryota"/>
</dbReference>
<dbReference type="OMA" id="WHRELVF"/>
<proteinExistence type="predicted"/>
<evidence type="ECO:0000256" key="1">
    <source>
        <dbReference type="SAM" id="Phobius"/>
    </source>
</evidence>
<dbReference type="AlphaFoldDB" id="D0NZF6"/>
<feature type="transmembrane region" description="Helical" evidence="1">
    <location>
        <begin position="24"/>
        <end position="48"/>
    </location>
</feature>
<organism evidence="2 3">
    <name type="scientific">Phytophthora infestans (strain T30-4)</name>
    <name type="common">Potato late blight agent</name>
    <dbReference type="NCBI Taxonomy" id="403677"/>
    <lineage>
        <taxon>Eukaryota</taxon>
        <taxon>Sar</taxon>
        <taxon>Stramenopiles</taxon>
        <taxon>Oomycota</taxon>
        <taxon>Peronosporomycetes</taxon>
        <taxon>Peronosporales</taxon>
        <taxon>Peronosporaceae</taxon>
        <taxon>Phytophthora</taxon>
    </lineage>
</organism>
<dbReference type="VEuPathDB" id="FungiDB:PITG_18802"/>
<feature type="transmembrane region" description="Helical" evidence="1">
    <location>
        <begin position="201"/>
        <end position="223"/>
    </location>
</feature>
<dbReference type="GeneID" id="9476522"/>
<dbReference type="OrthoDB" id="125939at2759"/>
<dbReference type="EMBL" id="DS028198">
    <property type="protein sequence ID" value="EEY69510.1"/>
    <property type="molecule type" value="Genomic_DNA"/>
</dbReference>
<dbReference type="RefSeq" id="XP_002997277.1">
    <property type="nucleotide sequence ID" value="XM_002997231.1"/>
</dbReference>
<dbReference type="Proteomes" id="UP000006643">
    <property type="component" value="Unassembled WGS sequence"/>
</dbReference>